<dbReference type="Pfam" id="PF01047">
    <property type="entry name" value="MarR"/>
    <property type="match status" value="1"/>
</dbReference>
<feature type="domain" description="HTH marR-type" evidence="2">
    <location>
        <begin position="11"/>
        <end position="143"/>
    </location>
</feature>
<comment type="caution">
    <text evidence="3">The sequence shown here is derived from an EMBL/GenBank/DDBJ whole genome shotgun (WGS) entry which is preliminary data.</text>
</comment>
<keyword evidence="3" id="KW-0238">DNA-binding</keyword>
<dbReference type="GO" id="GO:0003677">
    <property type="term" value="F:DNA binding"/>
    <property type="evidence" value="ECO:0007669"/>
    <property type="project" value="UniProtKB-KW"/>
</dbReference>
<sequence length="173" mass="19647">MKNSQPREQFGDDILVALRRIIRAVDLQSRQLVRSHGLTGPQALLLKEIILAGELTVGQLAERVSLSQATVTDILLRLERRGLIERQRSHADKRRVLVHITLAGRQLMKTSLPLLQESFLDKVNQLQEWEQTQLLASLQRLANMMNAQTFESDDRYGSEADNAEDPALRQSVQ</sequence>
<dbReference type="PANTHER" id="PTHR33164">
    <property type="entry name" value="TRANSCRIPTIONAL REGULATOR, MARR FAMILY"/>
    <property type="match status" value="1"/>
</dbReference>
<reference evidence="3" key="1">
    <citation type="submission" date="2022-08" db="EMBL/GenBank/DDBJ databases">
        <title>Genomic Encyclopedia of Type Strains, Phase III (KMG-III): the genomes of soil and plant-associated and newly described type strains.</title>
        <authorList>
            <person name="Whitman W."/>
        </authorList>
    </citation>
    <scope>NUCLEOTIDE SEQUENCE</scope>
    <source>
        <strain evidence="3">HMT 1</strain>
    </source>
</reference>
<gene>
    <name evidence="3" type="ORF">J2T55_001130</name>
</gene>
<dbReference type="InterPro" id="IPR000835">
    <property type="entry name" value="HTH_MarR-typ"/>
</dbReference>
<protein>
    <submittedName>
        <fullName evidence="3">DNA-binding MarR family transcriptional regulator</fullName>
    </submittedName>
</protein>
<dbReference type="CDD" id="cd00090">
    <property type="entry name" value="HTH_ARSR"/>
    <property type="match status" value="1"/>
</dbReference>
<dbReference type="Gene3D" id="1.10.10.10">
    <property type="entry name" value="Winged helix-like DNA-binding domain superfamily/Winged helix DNA-binding domain"/>
    <property type="match status" value="1"/>
</dbReference>
<evidence type="ECO:0000256" key="1">
    <source>
        <dbReference type="SAM" id="MobiDB-lite"/>
    </source>
</evidence>
<dbReference type="PROSITE" id="PS50995">
    <property type="entry name" value="HTH_MARR_2"/>
    <property type="match status" value="1"/>
</dbReference>
<evidence type="ECO:0000313" key="3">
    <source>
        <dbReference type="EMBL" id="MCS3903113.1"/>
    </source>
</evidence>
<name>A0AAE3L404_9GAMM</name>
<organism evidence="3 4">
    <name type="scientific">Methylohalomonas lacus</name>
    <dbReference type="NCBI Taxonomy" id="398773"/>
    <lineage>
        <taxon>Bacteria</taxon>
        <taxon>Pseudomonadati</taxon>
        <taxon>Pseudomonadota</taxon>
        <taxon>Gammaproteobacteria</taxon>
        <taxon>Methylohalomonadales</taxon>
        <taxon>Methylohalomonadaceae</taxon>
        <taxon>Methylohalomonas</taxon>
    </lineage>
</organism>
<proteinExistence type="predicted"/>
<keyword evidence="4" id="KW-1185">Reference proteome</keyword>
<dbReference type="InterPro" id="IPR011991">
    <property type="entry name" value="ArsR-like_HTH"/>
</dbReference>
<evidence type="ECO:0000259" key="2">
    <source>
        <dbReference type="PROSITE" id="PS50995"/>
    </source>
</evidence>
<dbReference type="GO" id="GO:0006950">
    <property type="term" value="P:response to stress"/>
    <property type="evidence" value="ECO:0007669"/>
    <property type="project" value="TreeGrafter"/>
</dbReference>
<dbReference type="EMBL" id="JANUCT010000006">
    <property type="protein sequence ID" value="MCS3903113.1"/>
    <property type="molecule type" value="Genomic_DNA"/>
</dbReference>
<dbReference type="SMART" id="SM00347">
    <property type="entry name" value="HTH_MARR"/>
    <property type="match status" value="1"/>
</dbReference>
<dbReference type="InterPro" id="IPR036388">
    <property type="entry name" value="WH-like_DNA-bd_sf"/>
</dbReference>
<accession>A0AAE3L404</accession>
<dbReference type="PANTHER" id="PTHR33164:SF89">
    <property type="entry name" value="MARR FAMILY REGULATORY PROTEIN"/>
    <property type="match status" value="1"/>
</dbReference>
<dbReference type="RefSeq" id="WP_259054726.1">
    <property type="nucleotide sequence ID" value="NZ_JANUCT010000006.1"/>
</dbReference>
<evidence type="ECO:0000313" key="4">
    <source>
        <dbReference type="Proteomes" id="UP001204445"/>
    </source>
</evidence>
<dbReference type="PRINTS" id="PR00598">
    <property type="entry name" value="HTHMARR"/>
</dbReference>
<dbReference type="SUPFAM" id="SSF46785">
    <property type="entry name" value="Winged helix' DNA-binding domain"/>
    <property type="match status" value="1"/>
</dbReference>
<dbReference type="AlphaFoldDB" id="A0AAE3L404"/>
<dbReference type="GO" id="GO:0003700">
    <property type="term" value="F:DNA-binding transcription factor activity"/>
    <property type="evidence" value="ECO:0007669"/>
    <property type="project" value="InterPro"/>
</dbReference>
<dbReference type="InterPro" id="IPR039422">
    <property type="entry name" value="MarR/SlyA-like"/>
</dbReference>
<feature type="region of interest" description="Disordered" evidence="1">
    <location>
        <begin position="152"/>
        <end position="173"/>
    </location>
</feature>
<dbReference type="Proteomes" id="UP001204445">
    <property type="component" value="Unassembled WGS sequence"/>
</dbReference>
<dbReference type="InterPro" id="IPR036390">
    <property type="entry name" value="WH_DNA-bd_sf"/>
</dbReference>